<evidence type="ECO:0000313" key="2">
    <source>
        <dbReference type="EMBL" id="CAK7272680.1"/>
    </source>
</evidence>
<dbReference type="Pfam" id="PF04004">
    <property type="entry name" value="Leo1"/>
    <property type="match status" value="1"/>
</dbReference>
<feature type="compositionally biased region" description="Acidic residues" evidence="1">
    <location>
        <begin position="435"/>
        <end position="444"/>
    </location>
</feature>
<proteinExistence type="predicted"/>
<feature type="region of interest" description="Disordered" evidence="1">
    <location>
        <begin position="292"/>
        <end position="465"/>
    </location>
</feature>
<feature type="compositionally biased region" description="Low complexity" evidence="1">
    <location>
        <begin position="310"/>
        <end position="323"/>
    </location>
</feature>
<dbReference type="InterPro" id="IPR007149">
    <property type="entry name" value="Leo1"/>
</dbReference>
<evidence type="ECO:0000313" key="3">
    <source>
        <dbReference type="Proteomes" id="UP001642501"/>
    </source>
</evidence>
<dbReference type="EMBL" id="CAWUOM010000112">
    <property type="protein sequence ID" value="CAK7272680.1"/>
    <property type="molecule type" value="Genomic_DNA"/>
</dbReference>
<sequence length="465" mass="50859">MSDSEGSIKSPAVNASPPADSSIANGDDAFASGDDDLFGDDGGDIANDDGDSKGGDDDEGQLSDQPLSEHGLDSDDDDDEARYGEDGEPRSRQQQQQMREEVLMDVDIFRHRTPKSADGNLQSLRIPSFIKIDPQEYKSDTFEPTNFDLENSLAKNPHSVARFRRDPTTGALQSNANIYRWSDGSVTLAVGDEHFELLTKGLADPETLTDKGGYQELKDAHYYAAAAHLSSSLLLTVGHVTSQFSVRANRTVADDALKRLTDRLQTATQGPDHGTNMIIRTVRDPELAKKEAELAEKERERAKRRRETAAARLDGSAAASARSGWGGGALSVGDLEGGGGRRGGGSRRKSGAGGSRAKRRRDEYDSDDELPQGSRRNDEYDKGDDFIAPSDDEDGDEDVDEDEAEEEEELDDDEDDEDDRRGSSRRGKRAKSVESDDEDAEGVEDVPAARRNRRRIIDDDDDDEN</sequence>
<feature type="compositionally biased region" description="Acidic residues" evidence="1">
    <location>
        <begin position="390"/>
        <end position="418"/>
    </location>
</feature>
<evidence type="ECO:0000256" key="1">
    <source>
        <dbReference type="SAM" id="MobiDB-lite"/>
    </source>
</evidence>
<feature type="compositionally biased region" description="Basic and acidic residues" evidence="1">
    <location>
        <begin position="375"/>
        <end position="385"/>
    </location>
</feature>
<feature type="compositionally biased region" description="Basic and acidic residues" evidence="1">
    <location>
        <begin position="292"/>
        <end position="301"/>
    </location>
</feature>
<organism evidence="2 3">
    <name type="scientific">Sporothrix epigloea</name>
    <dbReference type="NCBI Taxonomy" id="1892477"/>
    <lineage>
        <taxon>Eukaryota</taxon>
        <taxon>Fungi</taxon>
        <taxon>Dikarya</taxon>
        <taxon>Ascomycota</taxon>
        <taxon>Pezizomycotina</taxon>
        <taxon>Sordariomycetes</taxon>
        <taxon>Sordariomycetidae</taxon>
        <taxon>Ophiostomatales</taxon>
        <taxon>Ophiostomataceae</taxon>
        <taxon>Sporothrix</taxon>
    </lineage>
</organism>
<dbReference type="Proteomes" id="UP001642501">
    <property type="component" value="Unassembled WGS sequence"/>
</dbReference>
<keyword evidence="3" id="KW-1185">Reference proteome</keyword>
<feature type="compositionally biased region" description="Acidic residues" evidence="1">
    <location>
        <begin position="33"/>
        <end position="49"/>
    </location>
</feature>
<dbReference type="PANTHER" id="PTHR23146">
    <property type="entry name" value="LEO1 PROTEIN"/>
    <property type="match status" value="1"/>
</dbReference>
<gene>
    <name evidence="2" type="primary">LEO1</name>
    <name evidence="2" type="ORF">SEPCBS57363_005254</name>
</gene>
<comment type="caution">
    <text evidence="2">The sequence shown here is derived from an EMBL/GenBank/DDBJ whole genome shotgun (WGS) entry which is preliminary data.</text>
</comment>
<reference evidence="2 3" key="1">
    <citation type="submission" date="2024-01" db="EMBL/GenBank/DDBJ databases">
        <authorList>
            <person name="Allen C."/>
            <person name="Tagirdzhanova G."/>
        </authorList>
    </citation>
    <scope>NUCLEOTIDE SEQUENCE [LARGE SCALE GENOMIC DNA]</scope>
    <source>
        <strain evidence="2 3">CBS 573.63</strain>
    </source>
</reference>
<feature type="region of interest" description="Disordered" evidence="1">
    <location>
        <begin position="1"/>
        <end position="98"/>
    </location>
</feature>
<protein>
    <submittedName>
        <fullName evidence="2">Paf1 complex component</fullName>
    </submittedName>
</protein>
<accession>A0ABP0E0I8</accession>
<feature type="compositionally biased region" description="Gly residues" evidence="1">
    <location>
        <begin position="324"/>
        <end position="343"/>
    </location>
</feature>
<name>A0ABP0E0I8_9PEZI</name>
<dbReference type="PANTHER" id="PTHR23146:SF0">
    <property type="entry name" value="RNA POLYMERASE-ASSOCIATED PROTEIN LEO1"/>
    <property type="match status" value="1"/>
</dbReference>
<feature type="compositionally biased region" description="Basic and acidic residues" evidence="1">
    <location>
        <begin position="81"/>
        <end position="91"/>
    </location>
</feature>